<gene>
    <name evidence="3" type="ORF">MELLADRAFT_123233</name>
</gene>
<feature type="compositionally biased region" description="Basic residues" evidence="1">
    <location>
        <begin position="41"/>
        <end position="50"/>
    </location>
</feature>
<evidence type="ECO:0000256" key="1">
    <source>
        <dbReference type="SAM" id="MobiDB-lite"/>
    </source>
</evidence>
<dbReference type="AlphaFoldDB" id="F4RN63"/>
<dbReference type="HOGENOM" id="CLU_1454747_0_0_1"/>
<feature type="compositionally biased region" description="Polar residues" evidence="1">
    <location>
        <begin position="51"/>
        <end position="67"/>
    </location>
</feature>
<organism evidence="4">
    <name type="scientific">Melampsora larici-populina (strain 98AG31 / pathotype 3-4-7)</name>
    <name type="common">Poplar leaf rust fungus</name>
    <dbReference type="NCBI Taxonomy" id="747676"/>
    <lineage>
        <taxon>Eukaryota</taxon>
        <taxon>Fungi</taxon>
        <taxon>Dikarya</taxon>
        <taxon>Basidiomycota</taxon>
        <taxon>Pucciniomycotina</taxon>
        <taxon>Pucciniomycetes</taxon>
        <taxon>Pucciniales</taxon>
        <taxon>Melampsoraceae</taxon>
        <taxon>Melampsora</taxon>
    </lineage>
</organism>
<name>F4RN63_MELLP</name>
<evidence type="ECO:0000313" key="4">
    <source>
        <dbReference type="Proteomes" id="UP000001072"/>
    </source>
</evidence>
<keyword evidence="2" id="KW-0732">Signal</keyword>
<dbReference type="VEuPathDB" id="FungiDB:MELLADRAFT_123233"/>
<sequence>MKNILSLLFFLQIFLIFGHANTYDRLSARSSASDQVSSTFVKRKTKKHKSQASNDPTTDQPSTGEQPMTCSISRYVRETGLASDCVCAIAFLYDPSFPACTICRTCVVQPLDSKEVPLGGRKDKQGQPMPPSIELARMNSAYDSMFKAQVYTDAPICDPYTTPPGLGDVAMACNASLAAQAYREAM</sequence>
<dbReference type="InParanoid" id="F4RN63"/>
<feature type="chain" id="PRO_5003315375" evidence="2">
    <location>
        <begin position="21"/>
        <end position="186"/>
    </location>
</feature>
<keyword evidence="4" id="KW-1185">Reference proteome</keyword>
<protein>
    <submittedName>
        <fullName evidence="3">Secreted protein</fullName>
    </submittedName>
</protein>
<dbReference type="EMBL" id="GL883109">
    <property type="protein sequence ID" value="EGG06243.1"/>
    <property type="molecule type" value="Genomic_DNA"/>
</dbReference>
<reference evidence="4" key="1">
    <citation type="journal article" date="2011" name="Proc. Natl. Acad. Sci. U.S.A.">
        <title>Obligate biotrophy features unraveled by the genomic analysis of rust fungi.</title>
        <authorList>
            <person name="Duplessis S."/>
            <person name="Cuomo C.A."/>
            <person name="Lin Y.-C."/>
            <person name="Aerts A."/>
            <person name="Tisserant E."/>
            <person name="Veneault-Fourrey C."/>
            <person name="Joly D.L."/>
            <person name="Hacquard S."/>
            <person name="Amselem J."/>
            <person name="Cantarel B.L."/>
            <person name="Chiu R."/>
            <person name="Coutinho P.M."/>
            <person name="Feau N."/>
            <person name="Field M."/>
            <person name="Frey P."/>
            <person name="Gelhaye E."/>
            <person name="Goldberg J."/>
            <person name="Grabherr M.G."/>
            <person name="Kodira C.D."/>
            <person name="Kohler A."/>
            <person name="Kuees U."/>
            <person name="Lindquist E.A."/>
            <person name="Lucas S.M."/>
            <person name="Mago R."/>
            <person name="Mauceli E."/>
            <person name="Morin E."/>
            <person name="Murat C."/>
            <person name="Pangilinan J.L."/>
            <person name="Park R."/>
            <person name="Pearson M."/>
            <person name="Quesneville H."/>
            <person name="Rouhier N."/>
            <person name="Sakthikumar S."/>
            <person name="Salamov A.A."/>
            <person name="Schmutz J."/>
            <person name="Selles B."/>
            <person name="Shapiro H."/>
            <person name="Tanguay P."/>
            <person name="Tuskan G.A."/>
            <person name="Henrissat B."/>
            <person name="Van de Peer Y."/>
            <person name="Rouze P."/>
            <person name="Ellis J.G."/>
            <person name="Dodds P.N."/>
            <person name="Schein J.E."/>
            <person name="Zhong S."/>
            <person name="Hamelin R.C."/>
            <person name="Grigoriev I.V."/>
            <person name="Szabo L.J."/>
            <person name="Martin F."/>
        </authorList>
    </citation>
    <scope>NUCLEOTIDE SEQUENCE [LARGE SCALE GENOMIC DNA]</scope>
    <source>
        <strain evidence="4">98AG31 / pathotype 3-4-7</strain>
    </source>
</reference>
<dbReference type="RefSeq" id="XP_007410481.1">
    <property type="nucleotide sequence ID" value="XM_007410419.1"/>
</dbReference>
<accession>F4RN63</accession>
<dbReference type="GeneID" id="18926296"/>
<dbReference type="KEGG" id="mlr:MELLADRAFT_123233"/>
<proteinExistence type="predicted"/>
<feature type="region of interest" description="Disordered" evidence="1">
    <location>
        <begin position="39"/>
        <end position="67"/>
    </location>
</feature>
<feature type="signal peptide" evidence="2">
    <location>
        <begin position="1"/>
        <end position="20"/>
    </location>
</feature>
<evidence type="ECO:0000313" key="3">
    <source>
        <dbReference type="EMBL" id="EGG06243.1"/>
    </source>
</evidence>
<evidence type="ECO:0000256" key="2">
    <source>
        <dbReference type="SAM" id="SignalP"/>
    </source>
</evidence>
<dbReference type="Proteomes" id="UP000001072">
    <property type="component" value="Unassembled WGS sequence"/>
</dbReference>